<organism evidence="4">
    <name type="scientific">hydrothermal vent metagenome</name>
    <dbReference type="NCBI Taxonomy" id="652676"/>
    <lineage>
        <taxon>unclassified sequences</taxon>
        <taxon>metagenomes</taxon>
        <taxon>ecological metagenomes</taxon>
    </lineage>
</organism>
<dbReference type="Gene3D" id="3.10.350.10">
    <property type="entry name" value="LysM domain"/>
    <property type="match status" value="1"/>
</dbReference>
<evidence type="ECO:0000256" key="2">
    <source>
        <dbReference type="SAM" id="MobiDB-lite"/>
    </source>
</evidence>
<accession>A0A3B0Z008</accession>
<dbReference type="NCBIfam" id="TIGR03505">
    <property type="entry name" value="FimV_core"/>
    <property type="match status" value="1"/>
</dbReference>
<dbReference type="CDD" id="cd00118">
    <property type="entry name" value="LysM"/>
    <property type="match status" value="1"/>
</dbReference>
<protein>
    <recommendedName>
        <fullName evidence="3">FimV N-terminal domain-containing protein</fullName>
    </recommendedName>
</protein>
<dbReference type="InterPro" id="IPR038440">
    <property type="entry name" value="FimV_C_sf"/>
</dbReference>
<dbReference type="InterPro" id="IPR020012">
    <property type="entry name" value="LysM_FimV"/>
</dbReference>
<feature type="compositionally biased region" description="Low complexity" evidence="2">
    <location>
        <begin position="538"/>
        <end position="549"/>
    </location>
</feature>
<dbReference type="NCBIfam" id="TIGR03504">
    <property type="entry name" value="FimV_Cterm"/>
    <property type="match status" value="1"/>
</dbReference>
<proteinExistence type="predicted"/>
<dbReference type="AlphaFoldDB" id="A0A3B0Z008"/>
<feature type="domain" description="FimV N-terminal" evidence="3">
    <location>
        <begin position="17"/>
        <end position="124"/>
    </location>
</feature>
<evidence type="ECO:0000313" key="4">
    <source>
        <dbReference type="EMBL" id="VAW74554.1"/>
    </source>
</evidence>
<feature type="coiled-coil region" evidence="1">
    <location>
        <begin position="303"/>
        <end position="358"/>
    </location>
</feature>
<dbReference type="Pfam" id="PF25800">
    <property type="entry name" value="FimV_N"/>
    <property type="match status" value="1"/>
</dbReference>
<feature type="region of interest" description="Disordered" evidence="2">
    <location>
        <begin position="524"/>
        <end position="549"/>
    </location>
</feature>
<dbReference type="InterPro" id="IPR036779">
    <property type="entry name" value="LysM_dom_sf"/>
</dbReference>
<feature type="region of interest" description="Disordered" evidence="2">
    <location>
        <begin position="719"/>
        <end position="744"/>
    </location>
</feature>
<gene>
    <name evidence="4" type="ORF">MNBD_GAMMA15-2008</name>
</gene>
<evidence type="ECO:0000259" key="3">
    <source>
        <dbReference type="Pfam" id="PF25800"/>
    </source>
</evidence>
<dbReference type="InterPro" id="IPR020011">
    <property type="entry name" value="FimV_C"/>
</dbReference>
<keyword evidence="1" id="KW-0175">Coiled coil</keyword>
<sequence length="835" mass="89044">MAIAMLGAAATANVAALGLGDIELKSALNQPLNAEVELLSATDAEMQEVKVVMGSPRAFEQAGVDRPLFLSKLKFRVTRNDAGKPVVHITSRDVIREPFLDFLMEISWSKGRLLREYTVLVDPPLTMPAPAPVVQAPAARVAPIQSAPVQSAPIASQAQVRQTARQPYPVAPGEYGPTKRNDTLWEIAQQVRPDGVSIEQTMLGLLRANPEAFVRNNINNLKAGYVLRVPEREELTSVSRIDAHRESSAQYAEWRAARDGTVARSGASIAPVSAVNEPSLQLVAAEGVSAAGATGSAEAGADINALQRELIMANEAMEAQRRQSEDMSGRLAVLEEQIQNMQRLIQLKDDALAQLQLQAGAESVVADDVAVETEVLIDETVAETGDVAIVDVMAEAGIDAANEEVAVGPAVEGMPAADLMAEDSAPPAIEDMTPEQLVAIDGPEVAVTDTTDAVVEETTSEVEAEPVVPAVPETATTPGFVERLMNNPMWLGAGGAVLALFAFFGLRRKRGIETEFQESILQAAGNDSSVGSDSEIVSTGSGETATSESSLLSEFAVSDMGSMRNDGEADPLAEADVYLAYGRFQQAEDLIADALEKDAENEDLNLKMLEVFLASKNQSAFDGHAELILARIEDSDSPLWQKVAEMGREINSENPIYQSGGASTSAVADTAEEMDSLNNEVEFDVDDSGNGEEAAAAEKAVEDEGLDFDLDLSYDVNKEADENKPDSVEFTPPEGIGDTSSLDIDMDSVEPDAIEQENTLDFDIDSLDLDGDEAEADSGEGQLTDMDEVSTKLDLARAYIDMGDPDGARSILDEVIEEGSDGQKDEARGIMEQIA</sequence>
<dbReference type="EMBL" id="UOFN01000036">
    <property type="protein sequence ID" value="VAW74554.1"/>
    <property type="molecule type" value="Genomic_DNA"/>
</dbReference>
<name>A0A3B0Z008_9ZZZZ</name>
<dbReference type="InterPro" id="IPR018392">
    <property type="entry name" value="LysM"/>
</dbReference>
<reference evidence="4" key="1">
    <citation type="submission" date="2018-06" db="EMBL/GenBank/DDBJ databases">
        <authorList>
            <person name="Zhirakovskaya E."/>
        </authorList>
    </citation>
    <scope>NUCLEOTIDE SEQUENCE</scope>
</reference>
<feature type="compositionally biased region" description="Polar residues" evidence="2">
    <location>
        <begin position="524"/>
        <end position="537"/>
    </location>
</feature>
<evidence type="ECO:0000256" key="1">
    <source>
        <dbReference type="SAM" id="Coils"/>
    </source>
</evidence>
<dbReference type="InterPro" id="IPR057840">
    <property type="entry name" value="FimV_N"/>
</dbReference>
<dbReference type="Gene3D" id="1.20.58.2200">
    <property type="match status" value="1"/>
</dbReference>